<keyword evidence="4" id="KW-1185">Reference proteome</keyword>
<dbReference type="Proteomes" id="UP000284702">
    <property type="component" value="Unassembled WGS sequence"/>
</dbReference>
<reference evidence="3 4" key="2">
    <citation type="submission" date="2018-07" db="EMBL/GenBank/DDBJ databases">
        <title>Annotation of Aphanomyces astaci genome assembly.</title>
        <authorList>
            <person name="Studholme D.J."/>
        </authorList>
    </citation>
    <scope>NUCLEOTIDE SEQUENCE [LARGE SCALE GENOMIC DNA]</scope>
    <source>
        <strain evidence="3">Pc</strain>
    </source>
</reference>
<dbReference type="InterPro" id="IPR003961">
    <property type="entry name" value="FN3_dom"/>
</dbReference>
<dbReference type="Gene3D" id="2.60.40.10">
    <property type="entry name" value="Immunoglobulins"/>
    <property type="match status" value="1"/>
</dbReference>
<proteinExistence type="predicted"/>
<dbReference type="EMBL" id="MZMZ02003560">
    <property type="protein sequence ID" value="RQM21369.1"/>
    <property type="molecule type" value="Genomic_DNA"/>
</dbReference>
<protein>
    <recommendedName>
        <fullName evidence="1">Fibronectin type-III domain-containing protein</fullName>
    </recommendedName>
</protein>
<accession>W4HAK7</accession>
<dbReference type="VEuPathDB" id="FungiDB:H257_01471"/>
<name>W4HAK7_APHAT</name>
<dbReference type="PROSITE" id="PS50853">
    <property type="entry name" value="FN3"/>
    <property type="match status" value="1"/>
</dbReference>
<dbReference type="GeneID" id="20803467"/>
<reference evidence="2" key="1">
    <citation type="submission" date="2013-12" db="EMBL/GenBank/DDBJ databases">
        <title>The Genome Sequence of Aphanomyces astaci APO3.</title>
        <authorList>
            <consortium name="The Broad Institute Genomics Platform"/>
            <person name="Russ C."/>
            <person name="Tyler B."/>
            <person name="van West P."/>
            <person name="Dieguez-Uribeondo J."/>
            <person name="Young S.K."/>
            <person name="Zeng Q."/>
            <person name="Gargeya S."/>
            <person name="Fitzgerald M."/>
            <person name="Abouelleil A."/>
            <person name="Alvarado L."/>
            <person name="Chapman S.B."/>
            <person name="Gainer-Dewar J."/>
            <person name="Goldberg J."/>
            <person name="Griggs A."/>
            <person name="Gujja S."/>
            <person name="Hansen M."/>
            <person name="Howarth C."/>
            <person name="Imamovic A."/>
            <person name="Ireland A."/>
            <person name="Larimer J."/>
            <person name="McCowan C."/>
            <person name="Murphy C."/>
            <person name="Pearson M."/>
            <person name="Poon T.W."/>
            <person name="Priest M."/>
            <person name="Roberts A."/>
            <person name="Saif S."/>
            <person name="Shea T."/>
            <person name="Sykes S."/>
            <person name="Wortman J."/>
            <person name="Nusbaum C."/>
            <person name="Birren B."/>
        </authorList>
    </citation>
    <scope>NUCLEOTIDE SEQUENCE [LARGE SCALE GENOMIC DNA]</scope>
    <source>
        <strain evidence="2">APO3</strain>
    </source>
</reference>
<evidence type="ECO:0000313" key="3">
    <source>
        <dbReference type="EMBL" id="RQM21369.1"/>
    </source>
</evidence>
<dbReference type="InterPro" id="IPR036116">
    <property type="entry name" value="FN3_sf"/>
</dbReference>
<evidence type="ECO:0000313" key="4">
    <source>
        <dbReference type="Proteomes" id="UP000284702"/>
    </source>
</evidence>
<sequence>MLPPPPRCVSRTEVTLVMEIPIVQPGYEYQFQYKQPHEDWGSSAVLPVTSSTGVLDELNPSCSYHIRVGAKATGAPDSEWIYSEEVAVDTEVPGCTPTPTCCSSCSIQ</sequence>
<dbReference type="SUPFAM" id="SSF49265">
    <property type="entry name" value="Fibronectin type III"/>
    <property type="match status" value="1"/>
</dbReference>
<evidence type="ECO:0000313" key="2">
    <source>
        <dbReference type="EMBL" id="ETV88133.1"/>
    </source>
</evidence>
<evidence type="ECO:0000259" key="1">
    <source>
        <dbReference type="PROSITE" id="PS50853"/>
    </source>
</evidence>
<dbReference type="OrthoDB" id="152385at2759"/>
<dbReference type="InterPro" id="IPR013783">
    <property type="entry name" value="Ig-like_fold"/>
</dbReference>
<feature type="domain" description="Fibronectin type-III" evidence="1">
    <location>
        <begin position="2"/>
        <end position="93"/>
    </location>
</feature>
<organism evidence="2">
    <name type="scientific">Aphanomyces astaci</name>
    <name type="common">Crayfish plague agent</name>
    <dbReference type="NCBI Taxonomy" id="112090"/>
    <lineage>
        <taxon>Eukaryota</taxon>
        <taxon>Sar</taxon>
        <taxon>Stramenopiles</taxon>
        <taxon>Oomycota</taxon>
        <taxon>Saprolegniomycetes</taxon>
        <taxon>Saprolegniales</taxon>
        <taxon>Verrucalvaceae</taxon>
        <taxon>Aphanomyces</taxon>
    </lineage>
</organism>
<dbReference type="EMBL" id="KI913115">
    <property type="protein sequence ID" value="ETV88133.1"/>
    <property type="molecule type" value="Genomic_DNA"/>
</dbReference>
<dbReference type="AlphaFoldDB" id="W4HAK7"/>
<dbReference type="RefSeq" id="XP_009822996.1">
    <property type="nucleotide sequence ID" value="XM_009824694.1"/>
</dbReference>
<gene>
    <name evidence="3" type="ORF">B5M09_001232</name>
    <name evidence="2" type="ORF">H257_01471</name>
</gene>